<comment type="caution">
    <text evidence="2">The sequence shown here is derived from an EMBL/GenBank/DDBJ whole genome shotgun (WGS) entry which is preliminary data.</text>
</comment>
<gene>
    <name evidence="2" type="ORF">TSAR_013020</name>
</gene>
<name>A0A232FCA7_9HYME</name>
<dbReference type="Proteomes" id="UP000215335">
    <property type="component" value="Unassembled WGS sequence"/>
</dbReference>
<evidence type="ECO:0000313" key="3">
    <source>
        <dbReference type="Proteomes" id="UP000215335"/>
    </source>
</evidence>
<reference evidence="2 3" key="1">
    <citation type="journal article" date="2017" name="Curr. Biol.">
        <title>The Evolution of Venom by Co-option of Single-Copy Genes.</title>
        <authorList>
            <person name="Martinson E.O."/>
            <person name="Mrinalini"/>
            <person name="Kelkar Y.D."/>
            <person name="Chang C.H."/>
            <person name="Werren J.H."/>
        </authorList>
    </citation>
    <scope>NUCLEOTIDE SEQUENCE [LARGE SCALE GENOMIC DNA]</scope>
    <source>
        <strain evidence="2 3">Alberta</strain>
        <tissue evidence="2">Whole body</tissue>
    </source>
</reference>
<evidence type="ECO:0000256" key="1">
    <source>
        <dbReference type="SAM" id="SignalP"/>
    </source>
</evidence>
<sequence length="188" mass="20076">MNSHIISLLVLLSTAIVFAELAKADVDIEQQQRPTSLEDVHNVDELSESVAPVSRDKRTLFLKKKLLGVGAVGFGLGVGLGAIKGPSYYQGYNSNGAGNGWNYNNQGYGNGWKYNKQGYGNGWNYNNQGYGNGWNTANGYANNYPNNYANSQANSWSASGSIGPITGSLSTATASATANAYNNGGYYY</sequence>
<proteinExistence type="predicted"/>
<keyword evidence="3" id="KW-1185">Reference proteome</keyword>
<keyword evidence="1" id="KW-0732">Signal</keyword>
<organism evidence="2 3">
    <name type="scientific">Trichomalopsis sarcophagae</name>
    <dbReference type="NCBI Taxonomy" id="543379"/>
    <lineage>
        <taxon>Eukaryota</taxon>
        <taxon>Metazoa</taxon>
        <taxon>Ecdysozoa</taxon>
        <taxon>Arthropoda</taxon>
        <taxon>Hexapoda</taxon>
        <taxon>Insecta</taxon>
        <taxon>Pterygota</taxon>
        <taxon>Neoptera</taxon>
        <taxon>Endopterygota</taxon>
        <taxon>Hymenoptera</taxon>
        <taxon>Apocrita</taxon>
        <taxon>Proctotrupomorpha</taxon>
        <taxon>Chalcidoidea</taxon>
        <taxon>Pteromalidae</taxon>
        <taxon>Pteromalinae</taxon>
        <taxon>Trichomalopsis</taxon>
    </lineage>
</organism>
<dbReference type="EMBL" id="NNAY01000481">
    <property type="protein sequence ID" value="OXU28078.1"/>
    <property type="molecule type" value="Genomic_DNA"/>
</dbReference>
<protein>
    <submittedName>
        <fullName evidence="2">Uncharacterized protein</fullName>
    </submittedName>
</protein>
<evidence type="ECO:0000313" key="2">
    <source>
        <dbReference type="EMBL" id="OXU28078.1"/>
    </source>
</evidence>
<dbReference type="AlphaFoldDB" id="A0A232FCA7"/>
<feature type="signal peptide" evidence="1">
    <location>
        <begin position="1"/>
        <end position="24"/>
    </location>
</feature>
<feature type="chain" id="PRO_5012443869" evidence="1">
    <location>
        <begin position="25"/>
        <end position="188"/>
    </location>
</feature>
<accession>A0A232FCA7</accession>